<dbReference type="RefSeq" id="XP_033589856.1">
    <property type="nucleotide sequence ID" value="XM_033729552.1"/>
</dbReference>
<dbReference type="GO" id="GO:0016746">
    <property type="term" value="F:acyltransferase activity"/>
    <property type="evidence" value="ECO:0007669"/>
    <property type="project" value="InterPro"/>
</dbReference>
<dbReference type="SUPFAM" id="SSF53901">
    <property type="entry name" value="Thiolase-like"/>
    <property type="match status" value="1"/>
</dbReference>
<dbReference type="GeneID" id="54470554"/>
<dbReference type="OrthoDB" id="3940576at2759"/>
<accession>A0A6A6PU46</accession>
<dbReference type="AlphaFoldDB" id="A0A6A6PU46"/>
<sequence>MVVPPVYIAGVGISHLKGRHSASNIEELAISAATKALLDAGVSYSDVKHGIACFLGDDLKVSKRVFQSFGKTGAPITKVEGYSGMFIARQFIKSGTSDCILVVGFDQEEPHRKQWFGKGGRVAAVAAVLVNHTFLTSHAYLKDAAVVIRGAKVASPVHSQSPLTAEETLSTKLAIEGALEQAVLAPDDIQILELRHGSNMSAQQALGALNVTEDGHASPISNPFVGSTGLAGMCELVWQLRGWTRDRSVPNAKNCLQYTLGPDGTAYVTIIGRSDGKPAPKWEHVEHLRDGRERLGYNPAFESRGITSEDWHAVRADEAFVPQETGKRLSLSAKGGDRAALARL</sequence>
<dbReference type="Gene3D" id="3.40.47.10">
    <property type="match status" value="2"/>
</dbReference>
<evidence type="ECO:0000313" key="2">
    <source>
        <dbReference type="Proteomes" id="UP000799767"/>
    </source>
</evidence>
<dbReference type="PANTHER" id="PTHR42870:SF1">
    <property type="entry name" value="NON-SPECIFIC LIPID-TRANSFER PROTEIN-LIKE 2"/>
    <property type="match status" value="1"/>
</dbReference>
<dbReference type="EMBL" id="MU001635">
    <property type="protein sequence ID" value="KAF2483286.1"/>
    <property type="molecule type" value="Genomic_DNA"/>
</dbReference>
<gene>
    <name evidence="1" type="ORF">BDY17DRAFT_144703</name>
</gene>
<reference evidence="1" key="1">
    <citation type="journal article" date="2020" name="Stud. Mycol.">
        <title>101 Dothideomycetes genomes: a test case for predicting lifestyles and emergence of pathogens.</title>
        <authorList>
            <person name="Haridas S."/>
            <person name="Albert R."/>
            <person name="Binder M."/>
            <person name="Bloem J."/>
            <person name="Labutti K."/>
            <person name="Salamov A."/>
            <person name="Andreopoulos B."/>
            <person name="Baker S."/>
            <person name="Barry K."/>
            <person name="Bills G."/>
            <person name="Bluhm B."/>
            <person name="Cannon C."/>
            <person name="Castanera R."/>
            <person name="Culley D."/>
            <person name="Daum C."/>
            <person name="Ezra D."/>
            <person name="Gonzalez J."/>
            <person name="Henrissat B."/>
            <person name="Kuo A."/>
            <person name="Liang C."/>
            <person name="Lipzen A."/>
            <person name="Lutzoni F."/>
            <person name="Magnuson J."/>
            <person name="Mondo S."/>
            <person name="Nolan M."/>
            <person name="Ohm R."/>
            <person name="Pangilinan J."/>
            <person name="Park H.-J."/>
            <person name="Ramirez L."/>
            <person name="Alfaro M."/>
            <person name="Sun H."/>
            <person name="Tritt A."/>
            <person name="Yoshinaga Y."/>
            <person name="Zwiers L.-H."/>
            <person name="Turgeon B."/>
            <person name="Goodwin S."/>
            <person name="Spatafora J."/>
            <person name="Crous P."/>
            <person name="Grigoriev I."/>
        </authorList>
    </citation>
    <scope>NUCLEOTIDE SEQUENCE</scope>
    <source>
        <strain evidence="1">CBS 113389</strain>
    </source>
</reference>
<evidence type="ECO:0008006" key="3">
    <source>
        <dbReference type="Google" id="ProtNLM"/>
    </source>
</evidence>
<name>A0A6A6PU46_9PEZI</name>
<keyword evidence="2" id="KW-1185">Reference proteome</keyword>
<protein>
    <recommendedName>
        <fullName evidence="3">Thiolase-like protein</fullName>
    </recommendedName>
</protein>
<dbReference type="PANTHER" id="PTHR42870">
    <property type="entry name" value="ACETYL-COA C-ACETYLTRANSFERASE"/>
    <property type="match status" value="1"/>
</dbReference>
<evidence type="ECO:0000313" key="1">
    <source>
        <dbReference type="EMBL" id="KAF2483286.1"/>
    </source>
</evidence>
<dbReference type="InterPro" id="IPR016039">
    <property type="entry name" value="Thiolase-like"/>
</dbReference>
<proteinExistence type="predicted"/>
<organism evidence="1 2">
    <name type="scientific">Neohortaea acidophila</name>
    <dbReference type="NCBI Taxonomy" id="245834"/>
    <lineage>
        <taxon>Eukaryota</taxon>
        <taxon>Fungi</taxon>
        <taxon>Dikarya</taxon>
        <taxon>Ascomycota</taxon>
        <taxon>Pezizomycotina</taxon>
        <taxon>Dothideomycetes</taxon>
        <taxon>Dothideomycetidae</taxon>
        <taxon>Mycosphaerellales</taxon>
        <taxon>Teratosphaeriaceae</taxon>
        <taxon>Neohortaea</taxon>
    </lineage>
</organism>
<dbReference type="Proteomes" id="UP000799767">
    <property type="component" value="Unassembled WGS sequence"/>
</dbReference>